<gene>
    <name evidence="1" type="ORF">PBLR_14142</name>
</gene>
<dbReference type="AlphaFoldDB" id="A0A383RFJ8"/>
<name>A0A383RFJ8_PAEAL</name>
<evidence type="ECO:0000313" key="2">
    <source>
        <dbReference type="Proteomes" id="UP000304148"/>
    </source>
</evidence>
<reference evidence="2" key="1">
    <citation type="submission" date="2018-08" db="EMBL/GenBank/DDBJ databases">
        <authorList>
            <person name="Chevrot R."/>
        </authorList>
    </citation>
    <scope>NUCLEOTIDE SEQUENCE [LARGE SCALE GENOMIC DNA]</scope>
</reference>
<proteinExistence type="predicted"/>
<protein>
    <submittedName>
        <fullName evidence="1">Uncharacterized protein</fullName>
    </submittedName>
</protein>
<organism evidence="1 2">
    <name type="scientific">Paenibacillus alvei</name>
    <name type="common">Bacillus alvei</name>
    <dbReference type="NCBI Taxonomy" id="44250"/>
    <lineage>
        <taxon>Bacteria</taxon>
        <taxon>Bacillati</taxon>
        <taxon>Bacillota</taxon>
        <taxon>Bacilli</taxon>
        <taxon>Bacillales</taxon>
        <taxon>Paenibacillaceae</taxon>
        <taxon>Paenibacillus</taxon>
    </lineage>
</organism>
<sequence length="60" mass="6799">MSTIQLVTHAFNRILPKRKLAALFTTVNPPFCKSYPHPNTAKVLKQVVICTNLILQDSYN</sequence>
<accession>A0A383RFJ8</accession>
<evidence type="ECO:0000313" key="1">
    <source>
        <dbReference type="EMBL" id="SYX85720.1"/>
    </source>
</evidence>
<dbReference type="EMBL" id="LS992241">
    <property type="protein sequence ID" value="SYX85720.1"/>
    <property type="molecule type" value="Genomic_DNA"/>
</dbReference>
<dbReference type="Proteomes" id="UP000304148">
    <property type="component" value="Chromosome"/>
</dbReference>